<evidence type="ECO:0000313" key="2">
    <source>
        <dbReference type="EMBL" id="NDY57495.1"/>
    </source>
</evidence>
<dbReference type="EMBL" id="JAAGRQ010000050">
    <property type="protein sequence ID" value="NDY57495.1"/>
    <property type="molecule type" value="Genomic_DNA"/>
</dbReference>
<keyword evidence="3" id="KW-1185">Reference proteome</keyword>
<evidence type="ECO:0000256" key="1">
    <source>
        <dbReference type="SAM" id="MobiDB-lite"/>
    </source>
</evidence>
<evidence type="ECO:0000313" key="3">
    <source>
        <dbReference type="Proteomes" id="UP000469724"/>
    </source>
</evidence>
<organism evidence="2 3">
    <name type="scientific">Desulfolutivibrio sulfodismutans</name>
    <dbReference type="NCBI Taxonomy" id="63561"/>
    <lineage>
        <taxon>Bacteria</taxon>
        <taxon>Pseudomonadati</taxon>
        <taxon>Thermodesulfobacteriota</taxon>
        <taxon>Desulfovibrionia</taxon>
        <taxon>Desulfovibrionales</taxon>
        <taxon>Desulfovibrionaceae</taxon>
        <taxon>Desulfolutivibrio</taxon>
    </lineage>
</organism>
<accession>A0A7K3NNX4</accession>
<feature type="region of interest" description="Disordered" evidence="1">
    <location>
        <begin position="86"/>
        <end position="109"/>
    </location>
</feature>
<proteinExistence type="predicted"/>
<dbReference type="RefSeq" id="WP_163302535.1">
    <property type="nucleotide sequence ID" value="NZ_JAAGRQ010000050.1"/>
</dbReference>
<name>A0A7K3NNX4_9BACT</name>
<gene>
    <name evidence="2" type="ORF">G3N56_12195</name>
</gene>
<sequence>MFLEKDGRIFQGGATGVASTQRRFLFFCEEKSEIQDVAICQTITEMTERNMRAVSSTWADMTVEATVCSQFFLKNACVFFKNQTASRGAAVSRRTMPGDAASTEKDACS</sequence>
<dbReference type="AlphaFoldDB" id="A0A7K3NNX4"/>
<protein>
    <submittedName>
        <fullName evidence="2">Uncharacterized protein</fullName>
    </submittedName>
</protein>
<dbReference type="Proteomes" id="UP000469724">
    <property type="component" value="Unassembled WGS sequence"/>
</dbReference>
<comment type="caution">
    <text evidence="2">The sequence shown here is derived from an EMBL/GenBank/DDBJ whole genome shotgun (WGS) entry which is preliminary data.</text>
</comment>
<reference evidence="2 3" key="1">
    <citation type="submission" date="2020-02" db="EMBL/GenBank/DDBJ databases">
        <title>Comparative genomics of sulfur disproportionating microorganisms.</title>
        <authorList>
            <person name="Ward L.M."/>
            <person name="Bertran E."/>
            <person name="Johnston D.T."/>
        </authorList>
    </citation>
    <scope>NUCLEOTIDE SEQUENCE [LARGE SCALE GENOMIC DNA]</scope>
    <source>
        <strain evidence="2 3">DSM 3696</strain>
    </source>
</reference>